<evidence type="ECO:0000259" key="5">
    <source>
        <dbReference type="Pfam" id="PF12256"/>
    </source>
</evidence>
<dbReference type="GO" id="GO:0005576">
    <property type="term" value="C:extracellular region"/>
    <property type="evidence" value="ECO:0007669"/>
    <property type="project" value="UniProtKB-SubCell"/>
</dbReference>
<evidence type="ECO:0000256" key="3">
    <source>
        <dbReference type="ARBA" id="ARBA00023026"/>
    </source>
</evidence>
<reference evidence="6 7" key="1">
    <citation type="submission" date="2014-05" db="EMBL/GenBank/DDBJ databases">
        <title>Pseudomonas simiae WCS417.</title>
        <authorList>
            <person name="Berendsen R.L."/>
        </authorList>
    </citation>
    <scope>NUCLEOTIDE SEQUENCE [LARGE SCALE GENOMIC DNA]</scope>
    <source>
        <strain evidence="6 7">WCS417</strain>
    </source>
</reference>
<feature type="domain" description="Insecticide toxin TcdB middle/N-terminal" evidence="5">
    <location>
        <begin position="655"/>
        <end position="821"/>
    </location>
</feature>
<dbReference type="SUPFAM" id="SSF69318">
    <property type="entry name" value="Integrin alpha N-terminal domain"/>
    <property type="match status" value="1"/>
</dbReference>
<dbReference type="PRINTS" id="PR01341">
    <property type="entry name" value="SALSPVBPROT"/>
</dbReference>
<dbReference type="Pfam" id="PF12255">
    <property type="entry name" value="TcdB_toxin_midC"/>
    <property type="match status" value="1"/>
</dbReference>
<evidence type="ECO:0000313" key="6">
    <source>
        <dbReference type="EMBL" id="AIB37660.1"/>
    </source>
</evidence>
<dbReference type="GO" id="GO:0005737">
    <property type="term" value="C:cytoplasm"/>
    <property type="evidence" value="ECO:0007669"/>
    <property type="project" value="InterPro"/>
</dbReference>
<keyword evidence="2" id="KW-0964">Secreted</keyword>
<evidence type="ECO:0000256" key="2">
    <source>
        <dbReference type="ARBA" id="ARBA00022525"/>
    </source>
</evidence>
<keyword evidence="3" id="KW-0843">Virulence</keyword>
<dbReference type="InterPro" id="IPR022045">
    <property type="entry name" value="TcdB_toxin_mid/N"/>
</dbReference>
<dbReference type="InterPro" id="IPR022044">
    <property type="entry name" value="TcdB_toxin_mid/C"/>
</dbReference>
<evidence type="ECO:0000256" key="1">
    <source>
        <dbReference type="ARBA" id="ARBA00004613"/>
    </source>
</evidence>
<evidence type="ECO:0000313" key="7">
    <source>
        <dbReference type="Proteomes" id="UP000027308"/>
    </source>
</evidence>
<dbReference type="InterPro" id="IPR028994">
    <property type="entry name" value="Integrin_alpha_N"/>
</dbReference>
<gene>
    <name evidence="6" type="ORF">PS417_19175</name>
</gene>
<accession>A0A1N7TZH9</accession>
<protein>
    <submittedName>
        <fullName evidence="6">Toxin</fullName>
    </submittedName>
</protein>
<dbReference type="eggNOG" id="COG3209">
    <property type="taxonomic scope" value="Bacteria"/>
</dbReference>
<dbReference type="Proteomes" id="UP000027308">
    <property type="component" value="Chromosome"/>
</dbReference>
<evidence type="ECO:0000259" key="4">
    <source>
        <dbReference type="Pfam" id="PF12255"/>
    </source>
</evidence>
<comment type="subcellular location">
    <subcellularLocation>
        <location evidence="1">Secreted</location>
    </subcellularLocation>
</comment>
<dbReference type="InterPro" id="IPR003284">
    <property type="entry name" value="Sal_SpvB"/>
</dbReference>
<organism evidence="6 7">
    <name type="scientific">Pseudomonas simiae</name>
    <dbReference type="NCBI Taxonomy" id="321846"/>
    <lineage>
        <taxon>Bacteria</taxon>
        <taxon>Pseudomonadati</taxon>
        <taxon>Pseudomonadota</taxon>
        <taxon>Gammaproteobacteria</taxon>
        <taxon>Pseudomonadales</taxon>
        <taxon>Pseudomonadaceae</taxon>
        <taxon>Pseudomonas</taxon>
    </lineage>
</organism>
<dbReference type="RefSeq" id="WP_010208904.1">
    <property type="nucleotide sequence ID" value="NZ_CP007637.1"/>
</dbReference>
<name>A0A1N7TZH9_9PSED</name>
<dbReference type="EMBL" id="CP007637">
    <property type="protein sequence ID" value="AIB37660.1"/>
    <property type="molecule type" value="Genomic_DNA"/>
</dbReference>
<proteinExistence type="predicted"/>
<dbReference type="OrthoDB" id="6510336at2"/>
<dbReference type="Pfam" id="PF03534">
    <property type="entry name" value="SpvB"/>
    <property type="match status" value="1"/>
</dbReference>
<dbReference type="Pfam" id="PF12256">
    <property type="entry name" value="TcdB_toxin_midN"/>
    <property type="match status" value="1"/>
</dbReference>
<sequence length="1532" mass="173072">MNDDTLNLQVNTPALPKGGGAIQGTGKGWGDVGASGMATFEIPLPVSPARSYAPALSLTYHSGAGNGPFGLGWSVPLPAVSRRTSHGVPAYTEHDVIVGLDAQIWLPERDAEGAIVSRRQTAFNDLPLTIAYTVTRYFPRLESRFDRIEHWHSATDPAGFWLIQSADGSQHFYGKTPLARIADPDRPHHVAQWLLQESLNAHGEHIYYHYKQETDPSRYPRDCRAQHYLERVCYGNFTAKEQEQLYLWQTDDKPDMGWHFQLLFDYGERDLELDKRPTYQATREWPARPDPCSDFSFGFELRTLRCCNQMLMFHHFPKEAQMGADPLLVNRLLLEYRAPSHVSLLMGVHEQAFDSAGNSVSRPPLECFYQSSQLKVDKSGYQPFSSLRGLHDSDRYQLVDLYGEGLPGVLYRADKSWYYREPLRPQHTKTGDEVIYGEARELARVPVADSARPIHQALADVDGDGRLDWLVAHPGMSGFFSLDEQRNWSTFTPFDAFPSEFFHPQGVLADLMGTGHPDIAMIGPRSVRLYANRQKKGFEPAIEVSHTLDDTLPIISASPNELVAFSDVLATGQQHLVRIRHNEVKCWPNLGRGRFAQGFVLATLPFRYEMFKATHVLLVDLNGGGATDLLYLSADHLSIFLNKGGNGFEVQPIKIPWPEGVRYDDHCQVNVVDVTGLGCPSLILTAAHQTPMHWRYDFFTRKPWLLLHTDNNMGAQASIKYRSSAQEWLDEKRERPADGQPALCQLPFALLLVSQHTQRDEITGNQLTQRWRYRQAYYDRTDREFRGFGLVLQTDTESSTDTQHLQGFSAPVRTKTWFHTGQSIDMPTLGHSTHDPQAKAMGRTLVSRYKATSGAQPLDHHDDLISDPAPSLAREVARALSGSVLRVEVTAADPAQDAVPYTVTQQRYLIRELAPNSAHTPYARLLPLALESISYQYEGVEDDPVCQHQINLRWDAYGYLVHGVTLHYARRTNADSSPPTVLVDEHHKRWWHDTHDSAQQFYYLSETLAQHIHLDDAPHWRLALPYRQRHNALVLGKAPAAGGLDLKRIAYEAFIDNLDGPLAAGAKRELSSLSVQRYRQAGGLGKTLEPGLATVQALTDYLESAELDDQALNVYKDIPAMPNQPAVDLVQKLSDSGYHPMELFFLFPGEVPPKENRLWSIRRHFPRYGKATQFYRIRALRATEAHGETTLKHDPYMLQTVRVKMPDGCVTKAEYDYRLLLPTKIVDPNGNIQEALYDGFGQMLVNTFRGREQSLNVGFDALERYRPLKDVTPGFAIEHAQSVLQSMARLHCYAPFSWMGAVDLALVKPEWVAKAYLLPSGHIRAGARARLGARARQGSGRQGLSDSDKQLKALIDNARRTPVHGLMLQADRYPDDAAQQIRMTLTCWDGFGRTLQTKQKTESGLANAVDDKGNLLVDEVPDKAPGTLKKQLRQVQADPRWRVSERVEYNNKGLVIRVYRPYFADKHAYVNDQSMRELGHCDRQFYDPLGRPTQTLTAGGFMRRTTYWAWYTVNEDENDTEGVLQVTPLTEQ</sequence>
<feature type="domain" description="Insecticide toxin TcdB middle/C-terminal" evidence="4">
    <location>
        <begin position="876"/>
        <end position="1023"/>
    </location>
</feature>